<dbReference type="AlphaFoldDB" id="A0A2K8KWW2"/>
<evidence type="ECO:0000313" key="2">
    <source>
        <dbReference type="EMBL" id="ATX79172.1"/>
    </source>
</evidence>
<feature type="transmembrane region" description="Helical" evidence="1">
    <location>
        <begin position="12"/>
        <end position="34"/>
    </location>
</feature>
<evidence type="ECO:0000256" key="1">
    <source>
        <dbReference type="SAM" id="Phobius"/>
    </source>
</evidence>
<sequence>MKKLLKEHLWDDAFILVIAICMAAWFAGIVLYSAS</sequence>
<keyword evidence="3" id="KW-1185">Reference proteome</keyword>
<protein>
    <submittedName>
        <fullName evidence="2">Uncharacterized protein</fullName>
    </submittedName>
</protein>
<evidence type="ECO:0000313" key="3">
    <source>
        <dbReference type="Proteomes" id="UP000231701"/>
    </source>
</evidence>
<keyword evidence="1" id="KW-1133">Transmembrane helix</keyword>
<dbReference type="Proteomes" id="UP000231701">
    <property type="component" value="Chromosome"/>
</dbReference>
<keyword evidence="1" id="KW-0472">Membrane</keyword>
<reference evidence="2 3" key="1">
    <citation type="submission" date="2016-12" db="EMBL/GenBank/DDBJ databases">
        <title>Isolation and genomic insights into novel planktonic Zetaproteobacteria from stratified waters of the Chesapeake Bay.</title>
        <authorList>
            <person name="McAllister S.M."/>
            <person name="Kato S."/>
            <person name="Chan C.S."/>
            <person name="Chiu B.K."/>
            <person name="Field E.K."/>
        </authorList>
    </citation>
    <scope>NUCLEOTIDE SEQUENCE [LARGE SCALE GENOMIC DNA]</scope>
    <source>
        <strain evidence="2 3">CP-5</strain>
    </source>
</reference>
<gene>
    <name evidence="2" type="ORF">Ga0123461_0748</name>
</gene>
<name>A0A2K8KWW2_MARES</name>
<dbReference type="EMBL" id="CP018799">
    <property type="protein sequence ID" value="ATX79172.1"/>
    <property type="molecule type" value="Genomic_DNA"/>
</dbReference>
<dbReference type="KEGG" id="maes:Ga0123461_0748"/>
<proteinExistence type="predicted"/>
<organism evidence="2 3">
    <name type="scientific">Mariprofundus aestuarium</name>
    <dbReference type="NCBI Taxonomy" id="1921086"/>
    <lineage>
        <taxon>Bacteria</taxon>
        <taxon>Pseudomonadati</taxon>
        <taxon>Pseudomonadota</taxon>
        <taxon>Candidatius Mariprofundia</taxon>
        <taxon>Mariprofundales</taxon>
        <taxon>Mariprofundaceae</taxon>
        <taxon>Mariprofundus</taxon>
    </lineage>
</organism>
<accession>A0A2K8KWW2</accession>
<keyword evidence="1" id="KW-0812">Transmembrane</keyword>